<evidence type="ECO:0000256" key="2">
    <source>
        <dbReference type="RuleBase" id="RU362080"/>
    </source>
</evidence>
<sequence>MRKVSYTQMRAELSDILDAIRNGETVVVTQRGRPDTVLNGSVDYEKKITVTKGNKYTIQVSKTPSGDTCYVTKKPNGEVVTSIYKNTGPVSFKDALIKTQRKHAKIIKALEDK</sequence>
<name>A0ABY3P6C1_9ENTR</name>
<evidence type="ECO:0000313" key="4">
    <source>
        <dbReference type="Proteomes" id="UP000323910"/>
    </source>
</evidence>
<evidence type="ECO:0000313" key="3">
    <source>
        <dbReference type="EMBL" id="TYT34985.1"/>
    </source>
</evidence>
<comment type="similarity">
    <text evidence="1 2">Belongs to the phD/YefM antitoxin family.</text>
</comment>
<protein>
    <recommendedName>
        <fullName evidence="2">Antitoxin</fullName>
    </recommendedName>
</protein>
<dbReference type="Proteomes" id="UP000323910">
    <property type="component" value="Unassembled WGS sequence"/>
</dbReference>
<reference evidence="3 4" key="1">
    <citation type="submission" date="2019-08" db="EMBL/GenBank/DDBJ databases">
        <title>The draft genome of Lelliottia nimipressuralis strain CICC 24156.</title>
        <authorList>
            <person name="Wu W."/>
            <person name="Feng Y."/>
            <person name="Zong Z."/>
        </authorList>
    </citation>
    <scope>NUCLEOTIDE SEQUENCE [LARGE SCALE GENOMIC DNA]</scope>
    <source>
        <strain evidence="3 4">CICC 24156</strain>
    </source>
</reference>
<dbReference type="EMBL" id="VTFR01000002">
    <property type="protein sequence ID" value="TYT34985.1"/>
    <property type="molecule type" value="Genomic_DNA"/>
</dbReference>
<accession>A0ABY3P6C1</accession>
<keyword evidence="4" id="KW-1185">Reference proteome</keyword>
<comment type="caution">
    <text evidence="3">The sequence shown here is derived from an EMBL/GenBank/DDBJ whole genome shotgun (WGS) entry which is preliminary data.</text>
</comment>
<dbReference type="SUPFAM" id="SSF143120">
    <property type="entry name" value="YefM-like"/>
    <property type="match status" value="1"/>
</dbReference>
<gene>
    <name evidence="3" type="ORF">FZO59_04965</name>
</gene>
<proteinExistence type="inferred from homology"/>
<dbReference type="Pfam" id="PF02604">
    <property type="entry name" value="PhdYeFM_antitox"/>
    <property type="match status" value="1"/>
</dbReference>
<dbReference type="InterPro" id="IPR006442">
    <property type="entry name" value="Antitoxin_Phd/YefM"/>
</dbReference>
<dbReference type="InterPro" id="IPR036165">
    <property type="entry name" value="YefM-like_sf"/>
</dbReference>
<dbReference type="Gene3D" id="3.40.1620.10">
    <property type="entry name" value="YefM-like domain"/>
    <property type="match status" value="1"/>
</dbReference>
<evidence type="ECO:0000256" key="1">
    <source>
        <dbReference type="ARBA" id="ARBA00009981"/>
    </source>
</evidence>
<dbReference type="RefSeq" id="WP_129036239.1">
    <property type="nucleotide sequence ID" value="NZ_SDDX01000028.1"/>
</dbReference>
<dbReference type="NCBIfam" id="TIGR01552">
    <property type="entry name" value="phd_fam"/>
    <property type="match status" value="1"/>
</dbReference>
<organism evidence="3 4">
    <name type="scientific">Lelliottia nimipressuralis</name>
    <dbReference type="NCBI Taxonomy" id="69220"/>
    <lineage>
        <taxon>Bacteria</taxon>
        <taxon>Pseudomonadati</taxon>
        <taxon>Pseudomonadota</taxon>
        <taxon>Gammaproteobacteria</taxon>
        <taxon>Enterobacterales</taxon>
        <taxon>Enterobacteriaceae</taxon>
        <taxon>Lelliottia</taxon>
    </lineage>
</organism>
<comment type="function">
    <text evidence="2">Antitoxin component of a type II toxin-antitoxin (TA) system.</text>
</comment>